<accession>A0A4R1RB95</accession>
<feature type="region of interest" description="Disordered" evidence="2">
    <location>
        <begin position="221"/>
        <end position="244"/>
    </location>
</feature>
<dbReference type="CDD" id="cd00051">
    <property type="entry name" value="EFh"/>
    <property type="match status" value="1"/>
</dbReference>
<dbReference type="PROSITE" id="PS50222">
    <property type="entry name" value="EF_HAND_2"/>
    <property type="match status" value="1"/>
</dbReference>
<feature type="region of interest" description="Disordered" evidence="2">
    <location>
        <begin position="332"/>
        <end position="359"/>
    </location>
</feature>
<dbReference type="Proteomes" id="UP000295455">
    <property type="component" value="Unassembled WGS sequence"/>
</dbReference>
<dbReference type="PANTHER" id="PTHR46018:SF2">
    <property type="entry name" value="ZINC PHOSPHODIESTERASE ELAC PROTEIN 1"/>
    <property type="match status" value="1"/>
</dbReference>
<evidence type="ECO:0000256" key="3">
    <source>
        <dbReference type="SAM" id="SignalP"/>
    </source>
</evidence>
<evidence type="ECO:0000256" key="1">
    <source>
        <dbReference type="ARBA" id="ARBA00022801"/>
    </source>
</evidence>
<organism evidence="5 6">
    <name type="scientific">Mariniflexile fucanivorans</name>
    <dbReference type="NCBI Taxonomy" id="264023"/>
    <lineage>
        <taxon>Bacteria</taxon>
        <taxon>Pseudomonadati</taxon>
        <taxon>Bacteroidota</taxon>
        <taxon>Flavobacteriia</taxon>
        <taxon>Flavobacteriales</taxon>
        <taxon>Flavobacteriaceae</taxon>
        <taxon>Mariniflexile</taxon>
    </lineage>
</organism>
<evidence type="ECO:0000256" key="2">
    <source>
        <dbReference type="SAM" id="MobiDB-lite"/>
    </source>
</evidence>
<feature type="compositionally biased region" description="Basic and acidic residues" evidence="2">
    <location>
        <begin position="730"/>
        <end position="763"/>
    </location>
</feature>
<dbReference type="CDD" id="cd07719">
    <property type="entry name" value="arylsulfatase_AtsA-like_MBL-fold"/>
    <property type="match status" value="1"/>
</dbReference>
<reference evidence="5 6" key="1">
    <citation type="submission" date="2019-03" db="EMBL/GenBank/DDBJ databases">
        <title>Genomic Encyclopedia of Type Strains, Phase IV (KMG-IV): sequencing the most valuable type-strain genomes for metagenomic binning, comparative biology and taxonomic classification.</title>
        <authorList>
            <person name="Goeker M."/>
        </authorList>
    </citation>
    <scope>NUCLEOTIDE SEQUENCE [LARGE SCALE GENOMIC DNA]</scope>
    <source>
        <strain evidence="5 6">DSM 18792</strain>
    </source>
</reference>
<evidence type="ECO:0000259" key="4">
    <source>
        <dbReference type="PROSITE" id="PS50222"/>
    </source>
</evidence>
<evidence type="ECO:0000313" key="6">
    <source>
        <dbReference type="Proteomes" id="UP000295455"/>
    </source>
</evidence>
<dbReference type="InterPro" id="IPR036249">
    <property type="entry name" value="Thioredoxin-like_sf"/>
</dbReference>
<evidence type="ECO:0000313" key="5">
    <source>
        <dbReference type="EMBL" id="TCL63053.1"/>
    </source>
</evidence>
<dbReference type="PROSITE" id="PS00018">
    <property type="entry name" value="EF_HAND_1"/>
    <property type="match status" value="1"/>
</dbReference>
<dbReference type="SMART" id="SM00849">
    <property type="entry name" value="Lactamase_B"/>
    <property type="match status" value="1"/>
</dbReference>
<feature type="chain" id="PRO_5020778066" evidence="3">
    <location>
        <begin position="19"/>
        <end position="776"/>
    </location>
</feature>
<dbReference type="AlphaFoldDB" id="A0A4R1RB95"/>
<sequence>MLKHLALLLFFLGTSLFAQENNEHLTAVIIGSGSPKFNAERSGPSVLITYKNTQILVDMGNGTQANLNKINSKIKDIDGLLFTHHHLDHNEEFAPIFIQSLLGGNKTIIAGPKQTISLIDNTIENYREDIEYRLSKSGRSLTGVKSNFTAKNLTGTTAFYIGDIKITYTPVNHNIATLAYRFDVGNESIVISGDLTYSESLPILARNADYLIMDSGGAIEVGSKRNPNSNKTGNKNGNKQQAHVNLAESSQMAKEANVKNLVLTHFNFTNVDEESTSSEIRKNYNGTILYGKDLMSLTLNQNITSKKYSNSNDNTPFIDSAVQDNYSNTKEISKPSVKQSKQQLKKNKKSQQTTLRNTTPSNYISQYANVHEGGVVTSGKLPDLNAFSEHGDPLKLRELSKGKYTVLAMGCLTCPEFHQAYTGIEALNVDYAPKDVQFFFVYKSLRHPELDGYVDAQNISERLLMIKEVKKKLGTKVPWIADAMDDNIRMALNAGSQSIYLISPQGEIIKGWGKLKEAELRQALSDKVGTANTLTTINDLDLPIIKRYEKRSNEDTNITIHRPEGLNILAIEPKNPEDTYYVKLRAEADRELLETGNGKLGLGFFPDPILDAHWNNLTPPMKYVLELPEGVTASPQEASAEKGAGDSDTNPRQFWVEIKGAKPSDKIELTLHYYGCTSSMCKALTHKYTINITPENKGARTFGFNKGNQQENQKGNQKDNNNSPQSSEAILKRMDANNDGKISKSEAKGKLKENFNERDKNKDGYITADELTRRNR</sequence>
<dbReference type="OrthoDB" id="665834at2"/>
<dbReference type="InterPro" id="IPR044094">
    <property type="entry name" value="AtsA-like_MBL-fold"/>
</dbReference>
<dbReference type="EMBL" id="SLUP01000010">
    <property type="protein sequence ID" value="TCL63053.1"/>
    <property type="molecule type" value="Genomic_DNA"/>
</dbReference>
<feature type="compositionally biased region" description="Low complexity" evidence="2">
    <location>
        <begin position="226"/>
        <end position="239"/>
    </location>
</feature>
<dbReference type="PANTHER" id="PTHR46018">
    <property type="entry name" value="ZINC PHOSPHODIESTERASE ELAC PROTEIN 1"/>
    <property type="match status" value="1"/>
</dbReference>
<dbReference type="Gene3D" id="1.10.238.10">
    <property type="entry name" value="EF-hand"/>
    <property type="match status" value="1"/>
</dbReference>
<dbReference type="Gene3D" id="3.40.30.10">
    <property type="entry name" value="Glutaredoxin"/>
    <property type="match status" value="1"/>
</dbReference>
<gene>
    <name evidence="5" type="ORF">EV196_1105</name>
</gene>
<dbReference type="Gene3D" id="3.60.15.10">
    <property type="entry name" value="Ribonuclease Z/Hydroxyacylglutathione hydrolase-like"/>
    <property type="match status" value="1"/>
</dbReference>
<keyword evidence="6" id="KW-1185">Reference proteome</keyword>
<dbReference type="SUPFAM" id="SSF47473">
    <property type="entry name" value="EF-hand"/>
    <property type="match status" value="1"/>
</dbReference>
<dbReference type="InterPro" id="IPR001279">
    <property type="entry name" value="Metallo-B-lactamas"/>
</dbReference>
<dbReference type="GO" id="GO:0005509">
    <property type="term" value="F:calcium ion binding"/>
    <property type="evidence" value="ECO:0007669"/>
    <property type="project" value="InterPro"/>
</dbReference>
<dbReference type="SUPFAM" id="SSF52833">
    <property type="entry name" value="Thioredoxin-like"/>
    <property type="match status" value="1"/>
</dbReference>
<dbReference type="Pfam" id="PF23023">
    <property type="entry name" value="Anti-Pycsar_Apyc1"/>
    <property type="match status" value="1"/>
</dbReference>
<protein>
    <submittedName>
        <fullName evidence="5">Ribonuclease BN (tRNA processing enzyme)</fullName>
    </submittedName>
</protein>
<dbReference type="InterPro" id="IPR036866">
    <property type="entry name" value="RibonucZ/Hydroxyglut_hydro"/>
</dbReference>
<dbReference type="Pfam" id="PF13202">
    <property type="entry name" value="EF-hand_5"/>
    <property type="match status" value="2"/>
</dbReference>
<dbReference type="SUPFAM" id="SSF56281">
    <property type="entry name" value="Metallo-hydrolase/oxidoreductase"/>
    <property type="match status" value="1"/>
</dbReference>
<dbReference type="GO" id="GO:0042781">
    <property type="term" value="F:3'-tRNA processing endoribonuclease activity"/>
    <property type="evidence" value="ECO:0007669"/>
    <property type="project" value="TreeGrafter"/>
</dbReference>
<dbReference type="InterPro" id="IPR011992">
    <property type="entry name" value="EF-hand-dom_pair"/>
</dbReference>
<feature type="compositionally biased region" description="Low complexity" evidence="2">
    <location>
        <begin position="703"/>
        <end position="722"/>
    </location>
</feature>
<feature type="domain" description="EF-hand" evidence="4">
    <location>
        <begin position="746"/>
        <end position="776"/>
    </location>
</feature>
<keyword evidence="1" id="KW-0378">Hydrolase</keyword>
<keyword evidence="3" id="KW-0732">Signal</keyword>
<dbReference type="InterPro" id="IPR002048">
    <property type="entry name" value="EF_hand_dom"/>
</dbReference>
<name>A0A4R1RB95_9FLAO</name>
<comment type="caution">
    <text evidence="5">The sequence shown here is derived from an EMBL/GenBank/DDBJ whole genome shotgun (WGS) entry which is preliminary data.</text>
</comment>
<dbReference type="InterPro" id="IPR018247">
    <property type="entry name" value="EF_Hand_1_Ca_BS"/>
</dbReference>
<feature type="signal peptide" evidence="3">
    <location>
        <begin position="1"/>
        <end position="18"/>
    </location>
</feature>
<proteinExistence type="predicted"/>
<feature type="region of interest" description="Disordered" evidence="2">
    <location>
        <begin position="699"/>
        <end position="776"/>
    </location>
</feature>
<dbReference type="RefSeq" id="WP_132219115.1">
    <property type="nucleotide sequence ID" value="NZ_OX156936.1"/>
</dbReference>